<organism evidence="1 2">
    <name type="scientific">Trifolium pratense</name>
    <name type="common">Red clover</name>
    <dbReference type="NCBI Taxonomy" id="57577"/>
    <lineage>
        <taxon>Eukaryota</taxon>
        <taxon>Viridiplantae</taxon>
        <taxon>Streptophyta</taxon>
        <taxon>Embryophyta</taxon>
        <taxon>Tracheophyta</taxon>
        <taxon>Spermatophyta</taxon>
        <taxon>Magnoliopsida</taxon>
        <taxon>eudicotyledons</taxon>
        <taxon>Gunneridae</taxon>
        <taxon>Pentapetalae</taxon>
        <taxon>rosids</taxon>
        <taxon>fabids</taxon>
        <taxon>Fabales</taxon>
        <taxon>Fabaceae</taxon>
        <taxon>Papilionoideae</taxon>
        <taxon>50 kb inversion clade</taxon>
        <taxon>NPAAA clade</taxon>
        <taxon>Hologalegina</taxon>
        <taxon>IRL clade</taxon>
        <taxon>Trifolieae</taxon>
        <taxon>Trifolium</taxon>
    </lineage>
</organism>
<name>A0ACB0J5V1_TRIPR</name>
<proteinExistence type="predicted"/>
<dbReference type="EMBL" id="CASHSV030000024">
    <property type="protein sequence ID" value="CAJ2639817.1"/>
    <property type="molecule type" value="Genomic_DNA"/>
</dbReference>
<sequence>MQAAQLWHDWAMIQGILEDEQLLQHQQSAAEPAVHWQQPPPGFMKCNVDASFYDTAEATGWGWCLRDYRGRFILAGTNLMHTKLKTLEGEAMGNKEAIEEMMQRGLSYVIFESDSKVVVDAIHSRQDGLSEFSILISHIKNLLMSNNNFEVKFVKRQANRVAHSLARAAYSMFSRRLF</sequence>
<gene>
    <name evidence="1" type="ORF">MILVUS5_LOCUS9778</name>
</gene>
<comment type="caution">
    <text evidence="1">The sequence shown here is derived from an EMBL/GenBank/DDBJ whole genome shotgun (WGS) entry which is preliminary data.</text>
</comment>
<keyword evidence="2" id="KW-1185">Reference proteome</keyword>
<evidence type="ECO:0000313" key="2">
    <source>
        <dbReference type="Proteomes" id="UP001177021"/>
    </source>
</evidence>
<accession>A0ACB0J5V1</accession>
<protein>
    <submittedName>
        <fullName evidence="1">Uncharacterized protein</fullName>
    </submittedName>
</protein>
<dbReference type="Proteomes" id="UP001177021">
    <property type="component" value="Unassembled WGS sequence"/>
</dbReference>
<reference evidence="1" key="1">
    <citation type="submission" date="2023-10" db="EMBL/GenBank/DDBJ databases">
        <authorList>
            <person name="Rodriguez Cubillos JULIANA M."/>
            <person name="De Vega J."/>
        </authorList>
    </citation>
    <scope>NUCLEOTIDE SEQUENCE</scope>
</reference>
<evidence type="ECO:0000313" key="1">
    <source>
        <dbReference type="EMBL" id="CAJ2639817.1"/>
    </source>
</evidence>